<feature type="non-terminal residue" evidence="1">
    <location>
        <position position="250"/>
    </location>
</feature>
<accession>X0YU09</accession>
<evidence type="ECO:0000313" key="1">
    <source>
        <dbReference type="EMBL" id="GAG40126.1"/>
    </source>
</evidence>
<protein>
    <submittedName>
        <fullName evidence="1">Uncharacterized protein</fullName>
    </submittedName>
</protein>
<gene>
    <name evidence="1" type="ORF">S01H1_65847</name>
</gene>
<proteinExistence type="predicted"/>
<dbReference type="EMBL" id="BARS01043500">
    <property type="protein sequence ID" value="GAG40126.1"/>
    <property type="molecule type" value="Genomic_DNA"/>
</dbReference>
<reference evidence="1" key="1">
    <citation type="journal article" date="2014" name="Front. Microbiol.">
        <title>High frequency of phylogenetically diverse reductive dehalogenase-homologous genes in deep subseafloor sedimentary metagenomes.</title>
        <authorList>
            <person name="Kawai M."/>
            <person name="Futagami T."/>
            <person name="Toyoda A."/>
            <person name="Takaki Y."/>
            <person name="Nishi S."/>
            <person name="Hori S."/>
            <person name="Arai W."/>
            <person name="Tsubouchi T."/>
            <person name="Morono Y."/>
            <person name="Uchiyama I."/>
            <person name="Ito T."/>
            <person name="Fujiyama A."/>
            <person name="Inagaki F."/>
            <person name="Takami H."/>
        </authorList>
    </citation>
    <scope>NUCLEOTIDE SEQUENCE</scope>
    <source>
        <strain evidence="1">Expedition CK06-06</strain>
    </source>
</reference>
<comment type="caution">
    <text evidence="1">The sequence shown here is derived from an EMBL/GenBank/DDBJ whole genome shotgun (WGS) entry which is preliminary data.</text>
</comment>
<dbReference type="AlphaFoldDB" id="X0YU09"/>
<feature type="non-terminal residue" evidence="1">
    <location>
        <position position="1"/>
    </location>
</feature>
<sequence>LRYGDQALLGKKFLKENKGGFLVGGFTYVVPKNTKKLVESIQDKGFTHPFFQGKVPAEPNTAVMLDGLYDINTTLQQYMPETLMVQESQKEETSRRVREQYPDDASYIDKGFKKQKKKALQTKVDKGLATENEQKALDELLEQQDSNDKTEVEIFIELKDRTYTNLKPANKTKFKENPINEDILVLGRANAGSLVAQSKPPLFENVTEEITEKPRGREQQEQEIFDYVTAAREDNFRDEVTKDFLVRIKK</sequence>
<organism evidence="1">
    <name type="scientific">marine sediment metagenome</name>
    <dbReference type="NCBI Taxonomy" id="412755"/>
    <lineage>
        <taxon>unclassified sequences</taxon>
        <taxon>metagenomes</taxon>
        <taxon>ecological metagenomes</taxon>
    </lineage>
</organism>
<name>X0YU09_9ZZZZ</name>